<feature type="region of interest" description="Disordered" evidence="1">
    <location>
        <begin position="108"/>
        <end position="163"/>
    </location>
</feature>
<dbReference type="EMBL" id="CAJPDR010000105">
    <property type="protein sequence ID" value="CAF9917982.1"/>
    <property type="molecule type" value="Genomic_DNA"/>
</dbReference>
<dbReference type="Proteomes" id="UP000664203">
    <property type="component" value="Unassembled WGS sequence"/>
</dbReference>
<evidence type="ECO:0000313" key="2">
    <source>
        <dbReference type="EMBL" id="CAF9917982.1"/>
    </source>
</evidence>
<comment type="caution">
    <text evidence="2">The sequence shown here is derived from an EMBL/GenBank/DDBJ whole genome shotgun (WGS) entry which is preliminary data.</text>
</comment>
<feature type="region of interest" description="Disordered" evidence="1">
    <location>
        <begin position="199"/>
        <end position="271"/>
    </location>
</feature>
<keyword evidence="3" id="KW-1185">Reference proteome</keyword>
<dbReference type="PRINTS" id="PR00929">
    <property type="entry name" value="ATHOOK"/>
</dbReference>
<dbReference type="AlphaFoldDB" id="A0A8H3F3W5"/>
<evidence type="ECO:0000256" key="1">
    <source>
        <dbReference type="SAM" id="MobiDB-lite"/>
    </source>
</evidence>
<organism evidence="2 3">
    <name type="scientific">Alectoria fallacina</name>
    <dbReference type="NCBI Taxonomy" id="1903189"/>
    <lineage>
        <taxon>Eukaryota</taxon>
        <taxon>Fungi</taxon>
        <taxon>Dikarya</taxon>
        <taxon>Ascomycota</taxon>
        <taxon>Pezizomycotina</taxon>
        <taxon>Lecanoromycetes</taxon>
        <taxon>OSLEUM clade</taxon>
        <taxon>Lecanoromycetidae</taxon>
        <taxon>Lecanorales</taxon>
        <taxon>Lecanorineae</taxon>
        <taxon>Parmeliaceae</taxon>
        <taxon>Alectoria</taxon>
    </lineage>
</organism>
<sequence length="271" mass="30507">MSTERTVESDSSLFGGFGYPRERPQNLVPWNTEMARTMEGTNARIEARRLEMEVERNTLEGQDQELKIYTRTYDLKHKFWRVKPIGMTVADFWDIYDPEVKRYCDANQETPASPETSIAVLPPIETAQRKKAANKSERRQNTVNPTHRIRKSTTDSAKVNKNTRTSLAQKLNSGHTELGDQVREVPVAAYAHGRPIRNKTAVTASDAQQEPATEYGGSASSKRPRGRPATKAKTVVQDKVSSSPKRPRGRPSAKEKPTERPSKQKNTSTVK</sequence>
<accession>A0A8H3F3W5</accession>
<feature type="compositionally biased region" description="Polar residues" evidence="1">
    <location>
        <begin position="154"/>
        <end position="163"/>
    </location>
</feature>
<feature type="compositionally biased region" description="Basic and acidic residues" evidence="1">
    <location>
        <begin position="252"/>
        <end position="262"/>
    </location>
</feature>
<reference evidence="2" key="1">
    <citation type="submission" date="2021-03" db="EMBL/GenBank/DDBJ databases">
        <authorList>
            <person name="Tagirdzhanova G."/>
        </authorList>
    </citation>
    <scope>NUCLEOTIDE SEQUENCE</scope>
</reference>
<dbReference type="GO" id="GO:0003677">
    <property type="term" value="F:DNA binding"/>
    <property type="evidence" value="ECO:0007669"/>
    <property type="project" value="InterPro"/>
</dbReference>
<feature type="compositionally biased region" description="Polar residues" evidence="1">
    <location>
        <begin position="200"/>
        <end position="211"/>
    </location>
</feature>
<evidence type="ECO:0000313" key="3">
    <source>
        <dbReference type="Proteomes" id="UP000664203"/>
    </source>
</evidence>
<dbReference type="OrthoDB" id="5421471at2759"/>
<dbReference type="InterPro" id="IPR017956">
    <property type="entry name" value="AT_hook_DNA-bd_motif"/>
</dbReference>
<proteinExistence type="predicted"/>
<gene>
    <name evidence="2" type="ORF">ALECFALPRED_000446</name>
</gene>
<name>A0A8H3F3W5_9LECA</name>
<protein>
    <submittedName>
        <fullName evidence="2">Uncharacterized protein</fullName>
    </submittedName>
</protein>